<evidence type="ECO:0000256" key="5">
    <source>
        <dbReference type="ARBA" id="ARBA00022801"/>
    </source>
</evidence>
<gene>
    <name evidence="8" type="primary">mepA</name>
    <name evidence="8" type="ORF">Rmf_20900</name>
</gene>
<keyword evidence="9" id="KW-1185">Reference proteome</keyword>
<dbReference type="InterPro" id="IPR005073">
    <property type="entry name" value="Peptidase_M74"/>
</dbReference>
<organism evidence="8 9">
    <name type="scientific">Roseomonas fluvialis</name>
    <dbReference type="NCBI Taxonomy" id="1750527"/>
    <lineage>
        <taxon>Bacteria</taxon>
        <taxon>Pseudomonadati</taxon>
        <taxon>Pseudomonadota</taxon>
        <taxon>Alphaproteobacteria</taxon>
        <taxon>Acetobacterales</taxon>
        <taxon>Roseomonadaceae</taxon>
        <taxon>Roseomonas</taxon>
    </lineage>
</organism>
<keyword evidence="7" id="KW-0482">Metalloprotease</keyword>
<dbReference type="Pfam" id="PF03411">
    <property type="entry name" value="Peptidase_M74"/>
    <property type="match status" value="1"/>
</dbReference>
<keyword evidence="4" id="KW-0574">Periplasm</keyword>
<evidence type="ECO:0000256" key="6">
    <source>
        <dbReference type="ARBA" id="ARBA00022833"/>
    </source>
</evidence>
<dbReference type="NCBIfam" id="NF006947">
    <property type="entry name" value="PRK09429.1"/>
    <property type="match status" value="1"/>
</dbReference>
<evidence type="ECO:0000256" key="2">
    <source>
        <dbReference type="ARBA" id="ARBA00022723"/>
    </source>
</evidence>
<keyword evidence="5" id="KW-0378">Hydrolase</keyword>
<evidence type="ECO:0000256" key="3">
    <source>
        <dbReference type="ARBA" id="ARBA00022729"/>
    </source>
</evidence>
<sequence length="280" mass="30310">MGKAWLCWIVVVVLGLPGVAPAQDISRAEVWGAVLMPAPGPPRVIGGTSLGCIAGAVQLPADGPGWQAVRVGRNRHWGHPATIAWVQGFAAAARAQGFPDLWIGDLSQPRGGPMTFGHASHQTGIDVDVWLDLGPKPRVPPAQREEIRITSLVLPDESGVDTRVFTDRHVALIRLAAERPGLDRLLVNHAIKRELCRRHRGEAWLRRVRPWRGHDSHMHIRLPCPAGQAECRDIGPPPAGDGCDASLDWWLTPDARRPAPRPPGPPPRMPQACAGVLAAR</sequence>
<dbReference type="EMBL" id="AP025637">
    <property type="protein sequence ID" value="BDG72161.1"/>
    <property type="molecule type" value="Genomic_DNA"/>
</dbReference>
<reference evidence="8 9" key="1">
    <citation type="journal article" date="2016" name="Microbes Environ.">
        <title>Phylogenetically diverse aerobic anoxygenic phototrophic bacteria isolated from epilithic biofilms in Tama river, Japan.</title>
        <authorList>
            <person name="Hirose S."/>
            <person name="Matsuura K."/>
            <person name="Haruta S."/>
        </authorList>
    </citation>
    <scope>NUCLEOTIDE SEQUENCE [LARGE SCALE GENOMIC DNA]</scope>
    <source>
        <strain evidence="8 9">S08</strain>
    </source>
</reference>
<keyword evidence="2" id="KW-0479">Metal-binding</keyword>
<dbReference type="PIRSF" id="PIRSF018455">
    <property type="entry name" value="MepA"/>
    <property type="match status" value="1"/>
</dbReference>
<keyword evidence="1" id="KW-0645">Protease</keyword>
<evidence type="ECO:0000313" key="9">
    <source>
        <dbReference type="Proteomes" id="UP000831327"/>
    </source>
</evidence>
<evidence type="ECO:0000256" key="7">
    <source>
        <dbReference type="ARBA" id="ARBA00023049"/>
    </source>
</evidence>
<protein>
    <submittedName>
        <fullName evidence="8">Penicillin-insensitive murein endopeptidase</fullName>
    </submittedName>
</protein>
<name>A0ABM7Y2X7_9PROT</name>
<dbReference type="InterPro" id="IPR009045">
    <property type="entry name" value="Zn_M74/Hedgehog-like"/>
</dbReference>
<dbReference type="RefSeq" id="WP_244459373.1">
    <property type="nucleotide sequence ID" value="NZ_AP025637.1"/>
</dbReference>
<proteinExistence type="predicted"/>
<keyword evidence="3" id="KW-0732">Signal</keyword>
<accession>A0ABM7Y2X7</accession>
<keyword evidence="6" id="KW-0862">Zinc</keyword>
<dbReference type="SUPFAM" id="SSF55166">
    <property type="entry name" value="Hedgehog/DD-peptidase"/>
    <property type="match status" value="1"/>
</dbReference>
<dbReference type="Proteomes" id="UP000831327">
    <property type="component" value="Chromosome"/>
</dbReference>
<evidence type="ECO:0000313" key="8">
    <source>
        <dbReference type="EMBL" id="BDG72161.1"/>
    </source>
</evidence>
<evidence type="ECO:0000256" key="4">
    <source>
        <dbReference type="ARBA" id="ARBA00022764"/>
    </source>
</evidence>
<evidence type="ECO:0000256" key="1">
    <source>
        <dbReference type="ARBA" id="ARBA00022670"/>
    </source>
</evidence>
<dbReference type="Gene3D" id="3.30.1380.10">
    <property type="match status" value="1"/>
</dbReference>